<evidence type="ECO:0000313" key="1">
    <source>
        <dbReference type="EMBL" id="MBJ6122528.1"/>
    </source>
</evidence>
<dbReference type="RefSeq" id="WP_199038241.1">
    <property type="nucleotide sequence ID" value="NZ_JAELXS010000006.1"/>
</dbReference>
<reference evidence="2" key="1">
    <citation type="submission" date="2020-12" db="EMBL/GenBank/DDBJ databases">
        <title>Hymenobacter sp.</title>
        <authorList>
            <person name="Kim M.K."/>
        </authorList>
    </citation>
    <scope>NUCLEOTIDE SEQUENCE [LARGE SCALE GENOMIC DNA]</scope>
    <source>
        <strain evidence="2">BT553</strain>
    </source>
</reference>
<comment type="caution">
    <text evidence="1">The sequence shown here is derived from an EMBL/GenBank/DDBJ whole genome shotgun (WGS) entry which is preliminary data.</text>
</comment>
<proteinExistence type="predicted"/>
<name>A0ABS0XR63_9SPHN</name>
<organism evidence="1 2">
    <name type="scientific">Sphingomonas mollis</name>
    <dbReference type="NCBI Taxonomy" id="2795726"/>
    <lineage>
        <taxon>Bacteria</taxon>
        <taxon>Pseudomonadati</taxon>
        <taxon>Pseudomonadota</taxon>
        <taxon>Alphaproteobacteria</taxon>
        <taxon>Sphingomonadales</taxon>
        <taxon>Sphingomonadaceae</taxon>
        <taxon>Sphingomonas</taxon>
    </lineage>
</organism>
<accession>A0ABS0XR63</accession>
<dbReference type="Proteomes" id="UP000640426">
    <property type="component" value="Unassembled WGS sequence"/>
</dbReference>
<protein>
    <submittedName>
        <fullName evidence="1">Uncharacterized protein</fullName>
    </submittedName>
</protein>
<gene>
    <name evidence="1" type="ORF">JAO74_12075</name>
</gene>
<keyword evidence="2" id="KW-1185">Reference proteome</keyword>
<evidence type="ECO:0000313" key="2">
    <source>
        <dbReference type="Proteomes" id="UP000640426"/>
    </source>
</evidence>
<sequence>MNMHDTERSSRIVAEATRVIELTRQIDTALDTARSLIRERHATANLLARLADADLAIGTGPVAPEAIDTAMAVVADAREDGIDAEALTGEIMRLTGLDVTPTELKSAVRPHLVAGRITLTAGI</sequence>
<dbReference type="EMBL" id="JAELXS010000006">
    <property type="protein sequence ID" value="MBJ6122528.1"/>
    <property type="molecule type" value="Genomic_DNA"/>
</dbReference>